<dbReference type="Gene3D" id="1.10.530.10">
    <property type="match status" value="1"/>
</dbReference>
<name>A0A0L8AC45_9GAMM</name>
<evidence type="ECO:0000313" key="4">
    <source>
        <dbReference type="Proteomes" id="UP000036890"/>
    </source>
</evidence>
<dbReference type="EMBL" id="AJLO02000016">
    <property type="protein sequence ID" value="KOE99811.1"/>
    <property type="molecule type" value="Genomic_DNA"/>
</dbReference>
<dbReference type="OrthoDB" id="8565485at2"/>
<dbReference type="Pfam" id="PF01464">
    <property type="entry name" value="SLT"/>
    <property type="match status" value="1"/>
</dbReference>
<evidence type="ECO:0000259" key="2">
    <source>
        <dbReference type="Pfam" id="PF01464"/>
    </source>
</evidence>
<reference evidence="3 4" key="1">
    <citation type="journal article" date="2012" name="J. Bacteriol.">
        <title>Genome sequence of a novel nicotine-degrading strain, Pseudomonas geniculata N1.</title>
        <authorList>
            <person name="Tang H."/>
            <person name="Yu H."/>
            <person name="Tai C."/>
            <person name="Huang K."/>
            <person name="Liu Y."/>
            <person name="Wang L."/>
            <person name="Yao Y."/>
            <person name="Wu G."/>
            <person name="Xu P."/>
        </authorList>
    </citation>
    <scope>NUCLEOTIDE SEQUENCE [LARGE SCALE GENOMIC DNA]</scope>
    <source>
        <strain evidence="3 4">N1</strain>
    </source>
</reference>
<protein>
    <submittedName>
        <fullName evidence="3">Type VI secretion protein</fullName>
    </submittedName>
</protein>
<accession>A0A0L8AC45</accession>
<comment type="caution">
    <text evidence="3">The sequence shown here is derived from an EMBL/GenBank/DDBJ whole genome shotgun (WGS) entry which is preliminary data.</text>
</comment>
<proteinExistence type="predicted"/>
<gene>
    <name evidence="3" type="ORF">W7K_08260</name>
</gene>
<evidence type="ECO:0000313" key="3">
    <source>
        <dbReference type="EMBL" id="KOE99811.1"/>
    </source>
</evidence>
<feature type="compositionally biased region" description="Low complexity" evidence="1">
    <location>
        <begin position="249"/>
        <end position="278"/>
    </location>
</feature>
<dbReference type="Proteomes" id="UP000036890">
    <property type="component" value="Unassembled WGS sequence"/>
</dbReference>
<feature type="region of interest" description="Disordered" evidence="1">
    <location>
        <begin position="236"/>
        <end position="305"/>
    </location>
</feature>
<organism evidence="3 4">
    <name type="scientific">Stenotrophomonas geniculata N1</name>
    <dbReference type="NCBI Taxonomy" id="1167641"/>
    <lineage>
        <taxon>Bacteria</taxon>
        <taxon>Pseudomonadati</taxon>
        <taxon>Pseudomonadota</taxon>
        <taxon>Gammaproteobacteria</taxon>
        <taxon>Lysobacterales</taxon>
        <taxon>Lysobacteraceae</taxon>
        <taxon>Stenotrophomonas</taxon>
    </lineage>
</organism>
<dbReference type="InterPro" id="IPR023346">
    <property type="entry name" value="Lysozyme-like_dom_sf"/>
</dbReference>
<dbReference type="SUPFAM" id="SSF53955">
    <property type="entry name" value="Lysozyme-like"/>
    <property type="match status" value="1"/>
</dbReference>
<dbReference type="AlphaFoldDB" id="A0A0L8AC45"/>
<evidence type="ECO:0000256" key="1">
    <source>
        <dbReference type="SAM" id="MobiDB-lite"/>
    </source>
</evidence>
<sequence length="327" mass="35175">MLPGLEMMACPEMAVSMDVMQHVINVESSRNPYAIGVVGGALVRQPKALDEALATVRMLEEKGYNFSIGLAQVNRYNLGKYGLDSYEKAFQQCPNLQAGSRILAECYKRSGGDWGKSFSCYYSGNFETGFRHGYVQKVYDSMRRGQQLATNGVAPIDVVSRGERRSVKVEHHPQLASPAQARIVAQSNGPVYVPSEDPARAYVVYPSTGAMARGSLLNIADQALSKVVLGSVDRMMQPQPQPTQGATYPQQQAGGMPQQLPQQGPAQAMAMPQQLPGAAGAGNEGPVMLRPWSERNQPVAGGENSFNAPVQAAPVQQIPAGDAAFVF</sequence>
<dbReference type="RefSeq" id="WP_010484855.1">
    <property type="nucleotide sequence ID" value="NZ_AJLO02000016.1"/>
</dbReference>
<dbReference type="InterPro" id="IPR008258">
    <property type="entry name" value="Transglycosylase_SLT_dom_1"/>
</dbReference>
<dbReference type="CDD" id="cd16892">
    <property type="entry name" value="LT_VirB1-like"/>
    <property type="match status" value="1"/>
</dbReference>
<feature type="domain" description="Transglycosylase SLT" evidence="2">
    <location>
        <begin position="16"/>
        <end position="134"/>
    </location>
</feature>